<keyword evidence="2 5" id="KW-0647">Proteasome</keyword>
<dbReference type="GO" id="GO:0005737">
    <property type="term" value="C:cytoplasm"/>
    <property type="evidence" value="ECO:0007669"/>
    <property type="project" value="UniProtKB-SubCell"/>
</dbReference>
<name>A0A427Y819_9TREE</name>
<comment type="subcellular location">
    <subcellularLocation>
        <location evidence="5">Cytoplasm</location>
    </subcellularLocation>
    <subcellularLocation>
        <location evidence="5">Nucleus</location>
    </subcellularLocation>
</comment>
<dbReference type="PROSITE" id="PS00854">
    <property type="entry name" value="PROTEASOME_BETA_1"/>
    <property type="match status" value="1"/>
</dbReference>
<accession>A0A427Y819</accession>
<dbReference type="PROSITE" id="PS51476">
    <property type="entry name" value="PROTEASOME_BETA_2"/>
    <property type="match status" value="1"/>
</dbReference>
<dbReference type="GO" id="GO:0005634">
    <property type="term" value="C:nucleus"/>
    <property type="evidence" value="ECO:0007669"/>
    <property type="project" value="UniProtKB-SubCell"/>
</dbReference>
<keyword evidence="1 5" id="KW-0963">Cytoplasm</keyword>
<dbReference type="AlphaFoldDB" id="A0A427Y819"/>
<sequence length="210" mass="23271">MSVMELNGGSVVAMVGKDCVAIASDLRLGNQAVGIAANFDKVFPVNDKLYYALPGLATDVYTLREHLRFRVNMYRMKEEREITPKTFTHLVSSTLYEKRFGPFFIEPVIAGLPPKTELEPNPKPFISCMDTIGCITTPKDFAVAGTAGDKLYGIAEGLWEPDLEPEDLFETISQTLLNAVDRDALSGWGAVVHIITQDKVITRTLRARMD</sequence>
<protein>
    <recommendedName>
        <fullName evidence="5">Proteasome subunit beta</fullName>
    </recommendedName>
</protein>
<dbReference type="OrthoDB" id="204949at2759"/>
<evidence type="ECO:0000256" key="5">
    <source>
        <dbReference type="RuleBase" id="RU004203"/>
    </source>
</evidence>
<dbReference type="PANTHER" id="PTHR32194:SF10">
    <property type="entry name" value="PROTEASOME SUBUNIT BETA TYPE-3"/>
    <property type="match status" value="1"/>
</dbReference>
<evidence type="ECO:0000256" key="3">
    <source>
        <dbReference type="ARBA" id="ARBA00023242"/>
    </source>
</evidence>
<organism evidence="6 7">
    <name type="scientific">Saitozyma podzolica</name>
    <dbReference type="NCBI Taxonomy" id="1890683"/>
    <lineage>
        <taxon>Eukaryota</taxon>
        <taxon>Fungi</taxon>
        <taxon>Dikarya</taxon>
        <taxon>Basidiomycota</taxon>
        <taxon>Agaricomycotina</taxon>
        <taxon>Tremellomycetes</taxon>
        <taxon>Tremellales</taxon>
        <taxon>Trimorphomycetaceae</taxon>
        <taxon>Saitozyma</taxon>
    </lineage>
</organism>
<dbReference type="InterPro" id="IPR029055">
    <property type="entry name" value="Ntn_hydrolases_N"/>
</dbReference>
<comment type="similarity">
    <text evidence="5">Belongs to the peptidase T1B family.</text>
</comment>
<comment type="subunit">
    <text evidence="4">The 26S proteasome consists of a 20S proteasome core and two 19S regulatory subunits. The 20S proteasome core is composed of 28 subunits that are arranged in four stacked rings, resulting in a barrel-shaped structure. The two end rings are each formed by seven alpha subunits, and the two central rings are each formed by seven beta subunits. The catalytic chamber with the active sites is on the inside of the barrel.</text>
</comment>
<keyword evidence="3 5" id="KW-0539">Nucleus</keyword>
<evidence type="ECO:0000256" key="1">
    <source>
        <dbReference type="ARBA" id="ARBA00022490"/>
    </source>
</evidence>
<dbReference type="STRING" id="1890683.A0A427Y819"/>
<dbReference type="Pfam" id="PF00227">
    <property type="entry name" value="Proteasome"/>
    <property type="match status" value="1"/>
</dbReference>
<dbReference type="GO" id="GO:0019774">
    <property type="term" value="C:proteasome core complex, beta-subunit complex"/>
    <property type="evidence" value="ECO:0007669"/>
    <property type="project" value="InterPro"/>
</dbReference>
<dbReference type="EMBL" id="RSCD01000017">
    <property type="protein sequence ID" value="RSH87223.1"/>
    <property type="molecule type" value="Genomic_DNA"/>
</dbReference>
<evidence type="ECO:0000313" key="7">
    <source>
        <dbReference type="Proteomes" id="UP000279259"/>
    </source>
</evidence>
<reference evidence="6 7" key="1">
    <citation type="submission" date="2018-11" db="EMBL/GenBank/DDBJ databases">
        <title>Genome sequence of Saitozyma podzolica DSM 27192.</title>
        <authorList>
            <person name="Aliyu H."/>
            <person name="Gorte O."/>
            <person name="Ochsenreither K."/>
        </authorList>
    </citation>
    <scope>NUCLEOTIDE SEQUENCE [LARGE SCALE GENOMIC DNA]</scope>
    <source>
        <strain evidence="6 7">DSM 27192</strain>
    </source>
</reference>
<comment type="subunit">
    <text evidence="5">Component of the proteasome complex.</text>
</comment>
<dbReference type="Proteomes" id="UP000279259">
    <property type="component" value="Unassembled WGS sequence"/>
</dbReference>
<dbReference type="FunFam" id="3.60.20.10:FF:000003">
    <property type="entry name" value="Proteasome subunit beta type-3"/>
    <property type="match status" value="1"/>
</dbReference>
<comment type="function">
    <text evidence="5">Component of the proteasome, a multicatalytic proteinase complex which is characterized by its ability to cleave peptides with Arg, Phe, Tyr, Leu, and Glu adjacent to the leaving group at neutral or slightly basic pH. The proteasome has an ATP-dependent proteolytic activity.</text>
</comment>
<dbReference type="InterPro" id="IPR023333">
    <property type="entry name" value="Proteasome_suB-type"/>
</dbReference>
<dbReference type="InterPro" id="IPR016050">
    <property type="entry name" value="Proteasome_bsu_CS"/>
</dbReference>
<dbReference type="PANTHER" id="PTHR32194">
    <property type="entry name" value="METALLOPROTEASE TLDD"/>
    <property type="match status" value="1"/>
</dbReference>
<gene>
    <name evidence="6" type="primary">PUP3</name>
    <name evidence="6" type="ORF">EHS25_003132</name>
</gene>
<evidence type="ECO:0000313" key="6">
    <source>
        <dbReference type="EMBL" id="RSH87223.1"/>
    </source>
</evidence>
<comment type="caution">
    <text evidence="6">The sequence shown here is derived from an EMBL/GenBank/DDBJ whole genome shotgun (WGS) entry which is preliminary data.</text>
</comment>
<keyword evidence="7" id="KW-1185">Reference proteome</keyword>
<dbReference type="GO" id="GO:0043161">
    <property type="term" value="P:proteasome-mediated ubiquitin-dependent protein catabolic process"/>
    <property type="evidence" value="ECO:0007669"/>
    <property type="project" value="InterPro"/>
</dbReference>
<dbReference type="Gene3D" id="3.60.20.10">
    <property type="entry name" value="Glutamine Phosphoribosylpyrophosphate, subunit 1, domain 1"/>
    <property type="match status" value="1"/>
</dbReference>
<proteinExistence type="inferred from homology"/>
<dbReference type="CDD" id="cd03759">
    <property type="entry name" value="proteasome_beta_type_3"/>
    <property type="match status" value="1"/>
</dbReference>
<dbReference type="InterPro" id="IPR001353">
    <property type="entry name" value="Proteasome_sua/b"/>
</dbReference>
<dbReference type="SUPFAM" id="SSF56235">
    <property type="entry name" value="N-terminal nucleophile aminohydrolases (Ntn hydrolases)"/>
    <property type="match status" value="1"/>
</dbReference>
<evidence type="ECO:0000256" key="2">
    <source>
        <dbReference type="ARBA" id="ARBA00022942"/>
    </source>
</evidence>
<evidence type="ECO:0000256" key="4">
    <source>
        <dbReference type="ARBA" id="ARBA00026071"/>
    </source>
</evidence>
<dbReference type="InterPro" id="IPR033811">
    <property type="entry name" value="Proteasome_beta_3"/>
</dbReference>